<feature type="transmembrane region" description="Helical" evidence="9">
    <location>
        <begin position="398"/>
        <end position="416"/>
    </location>
</feature>
<evidence type="ECO:0000259" key="10">
    <source>
        <dbReference type="Pfam" id="PF13231"/>
    </source>
</evidence>
<evidence type="ECO:0000313" key="12">
    <source>
        <dbReference type="EMBL" id="SCX38014.1"/>
    </source>
</evidence>
<feature type="region of interest" description="Disordered" evidence="8">
    <location>
        <begin position="489"/>
        <end position="520"/>
    </location>
</feature>
<evidence type="ECO:0000256" key="9">
    <source>
        <dbReference type="SAM" id="Phobius"/>
    </source>
</evidence>
<dbReference type="AlphaFoldDB" id="A0A1G4XAR7"/>
<dbReference type="GO" id="GO:0005886">
    <property type="term" value="C:plasma membrane"/>
    <property type="evidence" value="ECO:0007669"/>
    <property type="project" value="UniProtKB-SubCell"/>
</dbReference>
<evidence type="ECO:0000256" key="5">
    <source>
        <dbReference type="ARBA" id="ARBA00022692"/>
    </source>
</evidence>
<feature type="transmembrane region" description="Helical" evidence="9">
    <location>
        <begin position="313"/>
        <end position="332"/>
    </location>
</feature>
<dbReference type="EMBL" id="FMUH01000001">
    <property type="protein sequence ID" value="SCX38014.1"/>
    <property type="molecule type" value="Genomic_DNA"/>
</dbReference>
<dbReference type="RefSeq" id="WP_092798960.1">
    <property type="nucleotide sequence ID" value="NZ_FMUH01000001.1"/>
</dbReference>
<evidence type="ECO:0000256" key="8">
    <source>
        <dbReference type="SAM" id="MobiDB-lite"/>
    </source>
</evidence>
<feature type="transmembrane region" description="Helical" evidence="9">
    <location>
        <begin position="344"/>
        <end position="365"/>
    </location>
</feature>
<dbReference type="InterPro" id="IPR038731">
    <property type="entry name" value="RgtA/B/C-like"/>
</dbReference>
<keyword evidence="7 9" id="KW-0472">Membrane</keyword>
<evidence type="ECO:0000256" key="6">
    <source>
        <dbReference type="ARBA" id="ARBA00022989"/>
    </source>
</evidence>
<evidence type="ECO:0000256" key="3">
    <source>
        <dbReference type="ARBA" id="ARBA00022676"/>
    </source>
</evidence>
<dbReference type="PANTHER" id="PTHR33908:SF3">
    <property type="entry name" value="UNDECAPRENYL PHOSPHATE-ALPHA-4-AMINO-4-DEOXY-L-ARABINOSE ARABINOSYL TRANSFERASE"/>
    <property type="match status" value="1"/>
</dbReference>
<reference evidence="13" key="1">
    <citation type="submission" date="2016-10" db="EMBL/GenBank/DDBJ databases">
        <authorList>
            <person name="Varghese N."/>
            <person name="Submissions S."/>
        </authorList>
    </citation>
    <scope>NUCLEOTIDE SEQUENCE [LARGE SCALE GENOMIC DNA]</scope>
    <source>
        <strain evidence="13">DSM 45722</strain>
    </source>
</reference>
<feature type="transmembrane region" description="Helical" evidence="9">
    <location>
        <begin position="137"/>
        <end position="157"/>
    </location>
</feature>
<dbReference type="PANTHER" id="PTHR33908">
    <property type="entry name" value="MANNOSYLTRANSFERASE YKCB-RELATED"/>
    <property type="match status" value="1"/>
</dbReference>
<dbReference type="InterPro" id="IPR056785">
    <property type="entry name" value="YkcA/B-like_C"/>
</dbReference>
<feature type="transmembrane region" description="Helical" evidence="9">
    <location>
        <begin position="207"/>
        <end position="225"/>
    </location>
</feature>
<dbReference type="GO" id="GO:0010041">
    <property type="term" value="P:response to iron(III) ion"/>
    <property type="evidence" value="ECO:0007669"/>
    <property type="project" value="TreeGrafter"/>
</dbReference>
<feature type="transmembrane region" description="Helical" evidence="9">
    <location>
        <begin position="109"/>
        <end position="130"/>
    </location>
</feature>
<protein>
    <submittedName>
        <fullName evidence="12">4-amino-4-deoxy-L-arabinose transferase</fullName>
    </submittedName>
</protein>
<keyword evidence="6 9" id="KW-1133">Transmembrane helix</keyword>
<keyword evidence="3" id="KW-0328">Glycosyltransferase</keyword>
<dbReference type="OrthoDB" id="5241882at2"/>
<keyword evidence="4 12" id="KW-0808">Transferase</keyword>
<dbReference type="STRING" id="1960309.SAMN03159343_0268"/>
<name>A0A1G4XAR7_9ACTN</name>
<keyword evidence="5 9" id="KW-0812">Transmembrane</keyword>
<sequence length="636" mass="65553">MSAVLDRPVAGLQPDQAELPPPAPDRDPGWVRPCLLVLLGASAALQLWDLAASGWANAFYAAAAQAGSQSWTAFFYGSSDAANAITVDKPPASLWVMGLSVRLFGLNPWSLLVPQALMGVATTGLVFLAVRRVAGPGAGLLAGAVMATTPVAVLMFRFDNPDALLVLLLTAAAYLMTRALQSGRRATLVGVGVLIGAAFLTKTLQAFLVVPGFALVWLVCAPVSFRRRLVDLLWAGLAVVAAGGWWVAVVELVPADWRPYVGGSQDDSVWQLIWGYNGLGRLTGAETGSVGGGAGWGETGLGRLFDVEIGGQIAWLLPAALVLGVAGLVVLGRARRTDVRRSALLVWLAWLLVTGLVFSLMAGIFHAYYTVALAPAVAAVTGIGGGLLWALRDAWWARGVLAVVLAGTGAWSWVLLGRTPEFVPWLAPAVLAVALVAALGLLVVHLHRTVAVLVLTAAAAAALGGPTAYAVQTAGTAYAGSIVTAGPDGVTGTGRNGHAPGAPRPDTGHPPISAHGTLIGASDPGPQVVEALHQNASTYTWVAAAVGSQVAAGYQLASGDPVMALGGFNGSDPTPTLAQFQRDVAEGDVHWFVAGSIGRSGSGSDDAEQIAAWVERSFPATTVDGIELYDLTRAVR</sequence>
<feature type="transmembrane region" description="Helical" evidence="9">
    <location>
        <begin position="422"/>
        <end position="443"/>
    </location>
</feature>
<dbReference type="Proteomes" id="UP000198981">
    <property type="component" value="Unassembled WGS sequence"/>
</dbReference>
<organism evidence="12 13">
    <name type="scientific">Klenkia marina</name>
    <dbReference type="NCBI Taxonomy" id="1960309"/>
    <lineage>
        <taxon>Bacteria</taxon>
        <taxon>Bacillati</taxon>
        <taxon>Actinomycetota</taxon>
        <taxon>Actinomycetes</taxon>
        <taxon>Geodermatophilales</taxon>
        <taxon>Geodermatophilaceae</taxon>
        <taxon>Klenkia</taxon>
    </lineage>
</organism>
<evidence type="ECO:0000256" key="7">
    <source>
        <dbReference type="ARBA" id="ARBA00023136"/>
    </source>
</evidence>
<evidence type="ECO:0000256" key="1">
    <source>
        <dbReference type="ARBA" id="ARBA00004651"/>
    </source>
</evidence>
<proteinExistence type="predicted"/>
<feature type="transmembrane region" description="Helical" evidence="9">
    <location>
        <begin position="232"/>
        <end position="250"/>
    </location>
</feature>
<gene>
    <name evidence="12" type="ORF">SAMN03159343_0268</name>
</gene>
<accession>A0A1G4XAR7</accession>
<keyword evidence="2" id="KW-1003">Cell membrane</keyword>
<feature type="domain" description="Glycosyltransferase RgtA/B/C/D-like" evidence="10">
    <location>
        <begin position="88"/>
        <end position="241"/>
    </location>
</feature>
<dbReference type="Pfam" id="PF13231">
    <property type="entry name" value="PMT_2"/>
    <property type="match status" value="1"/>
</dbReference>
<evidence type="ECO:0000256" key="2">
    <source>
        <dbReference type="ARBA" id="ARBA00022475"/>
    </source>
</evidence>
<evidence type="ECO:0000256" key="4">
    <source>
        <dbReference type="ARBA" id="ARBA00022679"/>
    </source>
</evidence>
<evidence type="ECO:0000259" key="11">
    <source>
        <dbReference type="Pfam" id="PF24878"/>
    </source>
</evidence>
<keyword evidence="13" id="KW-1185">Reference proteome</keyword>
<feature type="transmembrane region" description="Helical" evidence="9">
    <location>
        <begin position="371"/>
        <end position="391"/>
    </location>
</feature>
<dbReference type="GO" id="GO:0016763">
    <property type="term" value="F:pentosyltransferase activity"/>
    <property type="evidence" value="ECO:0007669"/>
    <property type="project" value="TreeGrafter"/>
</dbReference>
<feature type="transmembrane region" description="Helical" evidence="9">
    <location>
        <begin position="450"/>
        <end position="471"/>
    </location>
</feature>
<comment type="subcellular location">
    <subcellularLocation>
        <location evidence="1">Cell membrane</location>
        <topology evidence="1">Multi-pass membrane protein</topology>
    </subcellularLocation>
</comment>
<dbReference type="Pfam" id="PF24878">
    <property type="entry name" value="YkcB_C"/>
    <property type="match status" value="1"/>
</dbReference>
<feature type="domain" description="Putative mannosyltransferase YkcA/B-like C-terminal" evidence="11">
    <location>
        <begin position="529"/>
        <end position="616"/>
    </location>
</feature>
<evidence type="ECO:0000313" key="13">
    <source>
        <dbReference type="Proteomes" id="UP000198981"/>
    </source>
</evidence>
<dbReference type="InterPro" id="IPR050297">
    <property type="entry name" value="LipidA_mod_glycosyltrf_83"/>
</dbReference>
<dbReference type="GO" id="GO:0009103">
    <property type="term" value="P:lipopolysaccharide biosynthetic process"/>
    <property type="evidence" value="ECO:0007669"/>
    <property type="project" value="UniProtKB-ARBA"/>
</dbReference>